<feature type="compositionally biased region" description="Gly residues" evidence="1">
    <location>
        <begin position="146"/>
        <end position="158"/>
    </location>
</feature>
<protein>
    <recommendedName>
        <fullName evidence="5">Killing trait domain-containing protein</fullName>
    </recommendedName>
</protein>
<dbReference type="RefSeq" id="WP_310030503.1">
    <property type="nucleotide sequence ID" value="NZ_JAVDRL010000004.1"/>
</dbReference>
<comment type="caution">
    <text evidence="3">The sequence shown here is derived from an EMBL/GenBank/DDBJ whole genome shotgun (WGS) entry which is preliminary data.</text>
</comment>
<name>A0ABU1MX99_9CAUL</name>
<evidence type="ECO:0000313" key="3">
    <source>
        <dbReference type="EMBL" id="MDR6530796.1"/>
    </source>
</evidence>
<keyword evidence="4" id="KW-1185">Reference proteome</keyword>
<dbReference type="EMBL" id="JAVDRL010000004">
    <property type="protein sequence ID" value="MDR6530796.1"/>
    <property type="molecule type" value="Genomic_DNA"/>
</dbReference>
<organism evidence="3 4">
    <name type="scientific">Caulobacter rhizosphaerae</name>
    <dbReference type="NCBI Taxonomy" id="2010972"/>
    <lineage>
        <taxon>Bacteria</taxon>
        <taxon>Pseudomonadati</taxon>
        <taxon>Pseudomonadota</taxon>
        <taxon>Alphaproteobacteria</taxon>
        <taxon>Caulobacterales</taxon>
        <taxon>Caulobacteraceae</taxon>
        <taxon>Caulobacter</taxon>
    </lineage>
</organism>
<proteinExistence type="predicted"/>
<evidence type="ECO:0000313" key="4">
    <source>
        <dbReference type="Proteomes" id="UP001262754"/>
    </source>
</evidence>
<feature type="chain" id="PRO_5047454341" description="Killing trait domain-containing protein" evidence="2">
    <location>
        <begin position="32"/>
        <end position="158"/>
    </location>
</feature>
<evidence type="ECO:0008006" key="5">
    <source>
        <dbReference type="Google" id="ProtNLM"/>
    </source>
</evidence>
<evidence type="ECO:0000256" key="2">
    <source>
        <dbReference type="SAM" id="SignalP"/>
    </source>
</evidence>
<dbReference type="Proteomes" id="UP001262754">
    <property type="component" value="Unassembled WGS sequence"/>
</dbReference>
<feature type="region of interest" description="Disordered" evidence="1">
    <location>
        <begin position="130"/>
        <end position="158"/>
    </location>
</feature>
<accession>A0ABU1MX99</accession>
<feature type="signal peptide" evidence="2">
    <location>
        <begin position="1"/>
        <end position="31"/>
    </location>
</feature>
<sequence>MNRNTFVAIAMRAMTAGAVMSLAASPLVAVAQAPTPDPGPLASALATAALAAEAAAKAKSLAADATQATIVSALEQTIATSGVEPLTAVSALQLTQTNMQAAGTLTPPIAAAIAEVLAKVQAAIKVQEGPGSIGTTGGPPISAPGTTGGGGGSDYRAA</sequence>
<gene>
    <name evidence="3" type="ORF">J2800_001535</name>
</gene>
<keyword evidence="2" id="KW-0732">Signal</keyword>
<reference evidence="3 4" key="1">
    <citation type="submission" date="2023-07" db="EMBL/GenBank/DDBJ databases">
        <title>Sorghum-associated microbial communities from plants grown in Nebraska, USA.</title>
        <authorList>
            <person name="Schachtman D."/>
        </authorList>
    </citation>
    <scope>NUCLEOTIDE SEQUENCE [LARGE SCALE GENOMIC DNA]</scope>
    <source>
        <strain evidence="3 4">DS2154</strain>
    </source>
</reference>
<evidence type="ECO:0000256" key="1">
    <source>
        <dbReference type="SAM" id="MobiDB-lite"/>
    </source>
</evidence>